<name>A0A261TIK5_9BORD</name>
<comment type="caution">
    <text evidence="5">The sequence shown here is derived from an EMBL/GenBank/DDBJ whole genome shotgun (WGS) entry which is preliminary data.</text>
</comment>
<evidence type="ECO:0000313" key="5">
    <source>
        <dbReference type="EMBL" id="OZI49022.1"/>
    </source>
</evidence>
<evidence type="ECO:0000259" key="4">
    <source>
        <dbReference type="Pfam" id="PF13296"/>
    </source>
</evidence>
<dbReference type="Pfam" id="PF05954">
    <property type="entry name" value="Phage_GPD"/>
    <property type="match status" value="1"/>
</dbReference>
<dbReference type="SUPFAM" id="SSF69279">
    <property type="entry name" value="Phage tail proteins"/>
    <property type="match status" value="2"/>
</dbReference>
<dbReference type="Proteomes" id="UP000216913">
    <property type="component" value="Unassembled WGS sequence"/>
</dbReference>
<evidence type="ECO:0000259" key="3">
    <source>
        <dbReference type="Pfam" id="PF04717"/>
    </source>
</evidence>
<sequence>MNALPSNAPAYSSLNIATLSQQARLLRVSTPLDAELVPEHMTLREGVSTLFALTLDCLAGSAELDVAALLGKEISVSLLQADGALRRWHAVVEGVDALGADGGLARYRLHAAPWLAALGMRRDSFIYQDLTVQDIVSEVLADYPLASFSFNLSETLKPRAVCTQYRESDLAFVTRILAEAGLSWRFDHQQDDGAASGGARHRLVIFDAGAARPDLQPATLRFHRSDATETEDSITHFGSRQTVRANSVARAAWNERTLTAHAAHASSQTQVESLPDLEDYDYAGHGRYPDDEAAEQGATRALRALESTFVRFEGAGTARAIAPGHVFALSQHERYAQGGGAGIDELGGNRYALLDVVHEATNNLGAQAAQVLDTPDMERGTYRNRFTALPEAAAFMPAWMPRPTAPEGLAAVVVSASDAPITTDRDLRVKVQFPWQRGERPLQGGLPHRAHGDSEGNATGDERSGTWLRVAGAQAGPNWGANHLPRSGTEVIVEFIDGDIDQPVVAGQLYNDADLPPWTAGENADSNHAGVLSGWHSQGLDGDGRNQWLFDDTQGKLRTRLASSTAASQLGLGYLIEQGLDDASRGAWRGNGFELRSDAWTVVRSGQGMLISATARAQAASTQADAREALLLLRGAQDASRRLNDSATQHKARTLEAAAGYEDLLKALDPEQEGRYDASVNGQQAGKAANGQRTDDSAVERIGGPHLLVDAPNSLNLATPASAVLHAGEHLHATAQSDAHIAANKTYSAVAAVSASLFAQSGPLRAISAQAPVSLHAHTDILEALAGQDITVTSSVEGIEILGQQRVTLQAAGGAVVLDGADIIFKGPGLFSVKGATHNFVGPASDNAALPMLPSTNVDDPLIVNAELVHKDGKMAAMAKRAATALAAGPGGGAAASGMADTLGGIGDAAKSAAGQLSQLAGKANQLAALAKDPMSALSSAPSLLGGMSPAAGGLMDKAKGAMSMAKNAMGMAQQAQAMIANPMSALPTATKVLGSVAPGAGAMVGKATALAGTAQQAAALIKNPIAALPAATDMLGKALPDSAAPMVGKLSSGMTAGANAVMGGGLGNTATPGATPGFAPTAGGGLFGGSTGGAGAVAGGSTAATSGAATAGAGTASAGAGTAFAGAGTASAGAGTASAGAGTASAGAGTASAGAGAATASAGAGAAVAQGGSDVAASGGAPAATAAPAATPASASAASAQAPASTTTGAAADATSASGATPASSANTINTAGAAPSSAPAGAAGGTMAPSGVAASGTAAASPEGMASASNANTMQASAAAPAGVATPGVATPGVGAAAASTGLGAAGAGVLASSSPAAAVPGIGAGLQANVSGASPLTSATGGIPGLDTSIPQTSGVGNAATPAFTGSGVALPTQAPAAADITASAFASGEGLAALGQHAAVTGAADLSATTFAATTAQASVSMPIDAAGHAAASSSMAALDPSAAFAPDSGPFHAAPASAAAALDSTSGAAQATAALGAIAHVAQRTVNAGSRAGSRTLDADNGADTAARHPVHPAWGSATDAKHHDGTTTALPKAADAAVADATPPIATHTIARSASAALYAGALAASAQNSARAAAPRILDALAASATTGDTTRASDHAPARNTELEAGHGAPPRDLHTTPAAGDARSATRPLNAEAEATPYARRADTTSPAHNDAAKDTQTRDHRETLDTAARLAALAAGAGAVLHAASAAASDASQSAEQAARARDALNGAGEALDRTGTASAGLDNASSHASTSADAAATAQAASQAASAAGPAVNPANATELLRADTSSPAGLEGAAGGTWSEGIGATANSPATALPEGGDIAMGGLDAASSSVGTPPLTSPGVLSGSNSTLPQGGALPGVDTAGIDPSGSTIPGGVGEAAGGIGGVIGAGTATAAGSSAGTTAAGGAAGAAATGATSGAGVATGAGTVAGSAGSAAAGAPTTTTAGAATGAAGAPAAAGSAPASTTANGANDGAAASRSADAAGDTSAANTGNASAPNAGASADASAGAPSGANGAAAGAPAQSGTAHAGTAPAGTAPTDTASAGTAPTDTASAGTAPPAAASAGAASTSTASTNPASASSAPSGAATPATATTGLGNGGTPPIAPGATTAPGSPDTVLGGETARAAGVAGSTPATSATDLSAVTAASSAGAATTAAAGAAAGASGGGGLAAIASHASTASNVLGGVSTLATTGISASVAAAIPPVMNQALAAVGNQAGALGNAVNTLFSLPDVNQNNIPAVAGAILGMSGLSSASVPKVLTAILNSPTISTEVLPRVADVLMKIPGVADSPLPQITRDVLGTLGIGTSARVPGEGGTGDATRSGAGGVPSVSTYQGRMSGAKLQYVNLEEVDDKWNDGVALTTTERQSRKPRIHVEFNRPGAHRFTITVKPDPGNIAYTGRERGRRPSYQDPHTNPRPYTTKADGTFIVDDIELPAAGRNVYLFEVRDERGQLIKTERVETARRLYVQEIMCLSRNPAPHLHDVTPVTAEFAIHGVDMVQLARRSFRGRSSVDAADSVEGQQAIMRQINTVYSASEGREREPYTLVVCHVDRLAVPGLSGDMRMPVPAGPGGRNMDVPVLNDDRTWARLWLDYEEGEDWLIHARYIYTDASGVERTVNIPRELMTPIRDTVPGDCSAVKVDLTRLFPTPVRGTLNIQFRVVAASYAGLALNDTNLLFVSTLDGFEPNTQAYLTETLAHEMGHLLGMVPSGPTWPGLANEDPTADMSKLDPPPHFYYKHGGHCYYGLPNRNGEYSSEIGQCVMYGITCANIHFCPGCAKAMRKVDCSEGWPSFTTLL</sequence>
<feature type="region of interest" description="Disordered" evidence="2">
    <location>
        <begin position="2381"/>
        <end position="2413"/>
    </location>
</feature>
<dbReference type="Gene3D" id="2.40.50.230">
    <property type="entry name" value="Gp5 N-terminal domain"/>
    <property type="match status" value="1"/>
</dbReference>
<feature type="domain" description="Putative type VI secretion system Rhs element associated Vgr" evidence="4">
    <location>
        <begin position="539"/>
        <end position="647"/>
    </location>
</feature>
<dbReference type="SUPFAM" id="SSF69349">
    <property type="entry name" value="Phage fibre proteins"/>
    <property type="match status" value="1"/>
</dbReference>
<dbReference type="Gene3D" id="4.10.220.110">
    <property type="match status" value="1"/>
</dbReference>
<dbReference type="InterPro" id="IPR028244">
    <property type="entry name" value="T6SS_Rhs_Vgr_dom"/>
</dbReference>
<dbReference type="InterPro" id="IPR037026">
    <property type="entry name" value="Vgr_OB-fold_dom_sf"/>
</dbReference>
<dbReference type="EMBL" id="NEVP01000009">
    <property type="protein sequence ID" value="OZI49022.1"/>
    <property type="molecule type" value="Genomic_DNA"/>
</dbReference>
<evidence type="ECO:0008006" key="7">
    <source>
        <dbReference type="Google" id="ProtNLM"/>
    </source>
</evidence>
<comment type="similarity">
    <text evidence="1">Belongs to the VgrG protein family.</text>
</comment>
<keyword evidence="6" id="KW-1185">Reference proteome</keyword>
<protein>
    <recommendedName>
        <fullName evidence="7">Type VI secretion system tip protein VgrG</fullName>
    </recommendedName>
</protein>
<feature type="region of interest" description="Disordered" evidence="2">
    <location>
        <begin position="673"/>
        <end position="698"/>
    </location>
</feature>
<feature type="region of interest" description="Disordered" evidence="2">
    <location>
        <begin position="2301"/>
        <end position="2323"/>
    </location>
</feature>
<evidence type="ECO:0000256" key="1">
    <source>
        <dbReference type="ARBA" id="ARBA00005558"/>
    </source>
</evidence>
<dbReference type="RefSeq" id="WP_094801466.1">
    <property type="nucleotide sequence ID" value="NZ_NEVP01000009.1"/>
</dbReference>
<feature type="region of interest" description="Disordered" evidence="2">
    <location>
        <begin position="438"/>
        <end position="463"/>
    </location>
</feature>
<feature type="domain" description="Gp5/Type VI secretion system Vgr protein OB-fold" evidence="3">
    <location>
        <begin position="459"/>
        <end position="510"/>
    </location>
</feature>
<accession>A0A261TIK5</accession>
<dbReference type="OrthoDB" id="1907165at2"/>
<evidence type="ECO:0000313" key="6">
    <source>
        <dbReference type="Proteomes" id="UP000216913"/>
    </source>
</evidence>
<feature type="compositionally biased region" description="Low complexity" evidence="2">
    <location>
        <begin position="2096"/>
        <end position="2105"/>
    </location>
</feature>
<reference evidence="5 6" key="1">
    <citation type="submission" date="2017-05" db="EMBL/GenBank/DDBJ databases">
        <title>Complete and WGS of Bordetella genogroups.</title>
        <authorList>
            <person name="Spilker T."/>
            <person name="LiPuma J."/>
        </authorList>
    </citation>
    <scope>NUCLEOTIDE SEQUENCE [LARGE SCALE GENOMIC DNA]</scope>
    <source>
        <strain evidence="5 6">AU10456</strain>
    </source>
</reference>
<dbReference type="Pfam" id="PF13296">
    <property type="entry name" value="T6SS_Vgr"/>
    <property type="match status" value="1"/>
</dbReference>
<feature type="region of interest" description="Disordered" evidence="2">
    <location>
        <begin position="1492"/>
        <end position="1537"/>
    </location>
</feature>
<gene>
    <name evidence="5" type="ORF">CAL25_15480</name>
</gene>
<dbReference type="InterPro" id="IPR006531">
    <property type="entry name" value="Gp5/Vgr_OB"/>
</dbReference>
<organism evidence="5 6">
    <name type="scientific">Bordetella genomosp. 5</name>
    <dbReference type="NCBI Taxonomy" id="1395608"/>
    <lineage>
        <taxon>Bacteria</taxon>
        <taxon>Pseudomonadati</taxon>
        <taxon>Pseudomonadota</taxon>
        <taxon>Betaproteobacteria</taxon>
        <taxon>Burkholderiales</taxon>
        <taxon>Alcaligenaceae</taxon>
        <taxon>Bordetella</taxon>
    </lineage>
</organism>
<feature type="region of interest" description="Disordered" evidence="2">
    <location>
        <begin position="1777"/>
        <end position="1863"/>
    </location>
</feature>
<feature type="compositionally biased region" description="Basic and acidic residues" evidence="2">
    <location>
        <begin position="1599"/>
        <end position="1623"/>
    </location>
</feature>
<evidence type="ECO:0000256" key="2">
    <source>
        <dbReference type="SAM" id="MobiDB-lite"/>
    </source>
</evidence>
<feature type="region of interest" description="Disordered" evidence="2">
    <location>
        <begin position="1593"/>
        <end position="1670"/>
    </location>
</feature>
<dbReference type="Pfam" id="PF04717">
    <property type="entry name" value="Phage_base_V"/>
    <property type="match status" value="1"/>
</dbReference>
<dbReference type="SUPFAM" id="SSF69255">
    <property type="entry name" value="gp5 N-terminal domain-like"/>
    <property type="match status" value="1"/>
</dbReference>
<feature type="compositionally biased region" description="Low complexity" evidence="2">
    <location>
        <begin position="1942"/>
        <end position="2085"/>
    </location>
</feature>
<dbReference type="Gene3D" id="3.55.50.10">
    <property type="entry name" value="Baseplate protein-like domains"/>
    <property type="match status" value="1"/>
</dbReference>
<feature type="compositionally biased region" description="Basic and acidic residues" evidence="2">
    <location>
        <begin position="1660"/>
        <end position="1670"/>
    </location>
</feature>
<feature type="compositionally biased region" description="Basic and acidic residues" evidence="2">
    <location>
        <begin position="450"/>
        <end position="463"/>
    </location>
</feature>
<dbReference type="NCBIfam" id="TIGR01646">
    <property type="entry name" value="vgr_GE"/>
    <property type="match status" value="1"/>
</dbReference>
<dbReference type="InterPro" id="IPR006533">
    <property type="entry name" value="T6SS_Vgr_RhsGE"/>
</dbReference>
<dbReference type="Gene3D" id="2.30.110.50">
    <property type="match status" value="1"/>
</dbReference>
<dbReference type="NCBIfam" id="TIGR03361">
    <property type="entry name" value="VI_Rhs_Vgr"/>
    <property type="match status" value="1"/>
</dbReference>
<feature type="region of interest" description="Disordered" evidence="2">
    <location>
        <begin position="1235"/>
        <end position="1259"/>
    </location>
</feature>
<dbReference type="InterPro" id="IPR017847">
    <property type="entry name" value="T6SS_RhsGE_Vgr_subset"/>
</dbReference>
<feature type="region of interest" description="Disordered" evidence="2">
    <location>
        <begin position="1942"/>
        <end position="2111"/>
    </location>
</feature>
<proteinExistence type="inferred from homology"/>